<proteinExistence type="predicted"/>
<dbReference type="InterPro" id="IPR002818">
    <property type="entry name" value="DJ-1/PfpI"/>
</dbReference>
<dbReference type="Pfam" id="PF01965">
    <property type="entry name" value="DJ-1_PfpI"/>
    <property type="match status" value="1"/>
</dbReference>
<name>A0A0G3BI89_9BURK</name>
<dbReference type="STRING" id="413882.AAW51_0395"/>
<dbReference type="Proteomes" id="UP000035352">
    <property type="component" value="Chromosome"/>
</dbReference>
<evidence type="ECO:0000256" key="2">
    <source>
        <dbReference type="ARBA" id="ARBA00023163"/>
    </source>
</evidence>
<dbReference type="PANTHER" id="PTHR43130:SF3">
    <property type="entry name" value="HTH-TYPE TRANSCRIPTIONAL REGULATOR RV1931C"/>
    <property type="match status" value="1"/>
</dbReference>
<evidence type="ECO:0000256" key="1">
    <source>
        <dbReference type="ARBA" id="ARBA00023015"/>
    </source>
</evidence>
<feature type="domain" description="HTH araC/xylS-type" evidence="3">
    <location>
        <begin position="225"/>
        <end position="323"/>
    </location>
</feature>
<accession>A0A0G3BI89</accession>
<keyword evidence="5" id="KW-1185">Reference proteome</keyword>
<keyword evidence="1" id="KW-0805">Transcription regulation</keyword>
<evidence type="ECO:0000259" key="3">
    <source>
        <dbReference type="PROSITE" id="PS01124"/>
    </source>
</evidence>
<dbReference type="AlphaFoldDB" id="A0A0G3BI89"/>
<sequence length="325" mass="34724">MVDFTILVLPMAMGASVTLTLDILSTAAGLSARIGTAQPTWRFYSPGVERPTQLTGGVQIDADPLPRTVRAGGSTWVVPGLPLESACEVADRFAQQDALRAVHALEVQAREGATVAASCSSVFLLQAAGLLKDKKVTTAWWLAPYLQQLEPRCQVDAGRLVVADGNIVTGGAALSQGDLMLQLLRMRFGTALADAVSRVLVLDRRQAQGPYIVPAMLANGNELIAKLTARIDLALPRPPSVADLAIEFGMSERTLARHVRAATGSSTLALIQSVRVNKARMLLETSRLTVEQVAERVGYADATALHRLMLKVAGATPRQFRPTAR</sequence>
<dbReference type="OrthoDB" id="9803764at2"/>
<dbReference type="EMBL" id="CP011371">
    <property type="protein sequence ID" value="AKJ27086.1"/>
    <property type="molecule type" value="Genomic_DNA"/>
</dbReference>
<dbReference type="Pfam" id="PF12833">
    <property type="entry name" value="HTH_18"/>
    <property type="match status" value="1"/>
</dbReference>
<dbReference type="GO" id="GO:0003700">
    <property type="term" value="F:DNA-binding transcription factor activity"/>
    <property type="evidence" value="ECO:0007669"/>
    <property type="project" value="InterPro"/>
</dbReference>
<dbReference type="InterPro" id="IPR029062">
    <property type="entry name" value="Class_I_gatase-like"/>
</dbReference>
<evidence type="ECO:0000313" key="5">
    <source>
        <dbReference type="Proteomes" id="UP000035352"/>
    </source>
</evidence>
<dbReference type="GO" id="GO:0043565">
    <property type="term" value="F:sequence-specific DNA binding"/>
    <property type="evidence" value="ECO:0007669"/>
    <property type="project" value="InterPro"/>
</dbReference>
<evidence type="ECO:0000313" key="4">
    <source>
        <dbReference type="EMBL" id="AKJ27086.1"/>
    </source>
</evidence>
<dbReference type="SUPFAM" id="SSF52317">
    <property type="entry name" value="Class I glutamine amidotransferase-like"/>
    <property type="match status" value="1"/>
</dbReference>
<organism evidence="4 5">
    <name type="scientific">Caldimonas brevitalea</name>
    <dbReference type="NCBI Taxonomy" id="413882"/>
    <lineage>
        <taxon>Bacteria</taxon>
        <taxon>Pseudomonadati</taxon>
        <taxon>Pseudomonadota</taxon>
        <taxon>Betaproteobacteria</taxon>
        <taxon>Burkholderiales</taxon>
        <taxon>Sphaerotilaceae</taxon>
        <taxon>Caldimonas</taxon>
    </lineage>
</organism>
<reference evidence="4 5" key="1">
    <citation type="submission" date="2015-05" db="EMBL/GenBank/DDBJ databases">
        <authorList>
            <person name="Tang B."/>
            <person name="Yu Y."/>
        </authorList>
    </citation>
    <scope>NUCLEOTIDE SEQUENCE [LARGE SCALE GENOMIC DNA]</scope>
    <source>
        <strain evidence="4 5">DSM 7029</strain>
    </source>
</reference>
<protein>
    <submittedName>
        <fullName evidence="4">AraC family transcriptional regulator</fullName>
    </submittedName>
</protein>
<dbReference type="InterPro" id="IPR018060">
    <property type="entry name" value="HTH_AraC"/>
</dbReference>
<dbReference type="PROSITE" id="PS01124">
    <property type="entry name" value="HTH_ARAC_FAMILY_2"/>
    <property type="match status" value="1"/>
</dbReference>
<dbReference type="Gene3D" id="1.10.10.60">
    <property type="entry name" value="Homeodomain-like"/>
    <property type="match status" value="1"/>
</dbReference>
<dbReference type="SMART" id="SM00342">
    <property type="entry name" value="HTH_ARAC"/>
    <property type="match status" value="1"/>
</dbReference>
<dbReference type="PANTHER" id="PTHR43130">
    <property type="entry name" value="ARAC-FAMILY TRANSCRIPTIONAL REGULATOR"/>
    <property type="match status" value="1"/>
</dbReference>
<keyword evidence="2" id="KW-0804">Transcription</keyword>
<dbReference type="InterPro" id="IPR009057">
    <property type="entry name" value="Homeodomain-like_sf"/>
</dbReference>
<dbReference type="RefSeq" id="WP_047197287.1">
    <property type="nucleotide sequence ID" value="NZ_CP011371.1"/>
</dbReference>
<gene>
    <name evidence="4" type="ORF">AAW51_0395</name>
</gene>
<dbReference type="SUPFAM" id="SSF46689">
    <property type="entry name" value="Homeodomain-like"/>
    <property type="match status" value="1"/>
</dbReference>
<dbReference type="InterPro" id="IPR052158">
    <property type="entry name" value="INH-QAR"/>
</dbReference>
<dbReference type="PATRIC" id="fig|413882.6.peg.413"/>
<dbReference type="Gene3D" id="3.40.50.880">
    <property type="match status" value="1"/>
</dbReference>
<dbReference type="KEGG" id="pbh:AAW51_0395"/>